<keyword evidence="1" id="KW-0808">Transferase</keyword>
<evidence type="ECO:0000313" key="6">
    <source>
        <dbReference type="EMBL" id="SAL68022.1"/>
    </source>
</evidence>
<dbReference type="SMART" id="SM00387">
    <property type="entry name" value="HATPase_c"/>
    <property type="match status" value="1"/>
</dbReference>
<dbReference type="Proteomes" id="UP000054925">
    <property type="component" value="Unassembled WGS sequence"/>
</dbReference>
<dbReference type="InterPro" id="IPR003594">
    <property type="entry name" value="HATPase_dom"/>
</dbReference>
<keyword evidence="7" id="KW-1185">Reference proteome</keyword>
<sequence>MKTSTVAFSEPSLPRRVVQSTAPGSAFDREKLSALIDATIAADREIQRLSARVAQLSAELAAVEERVRRSLAQDLHDDAGAALTAARFAIARIGTWLPADAPVPCVEALDTARQSIAAACEANHRIVSGLSAPRFDDGVSRALADWAARFAASTSLRVSVESSGDEHLAQLSDAAALAVFRVAQEALNNVARHARANEALIRIDAGARFVTLFVSDDGIGMSAAARRKRGRFGLAGMRARCAALSGSLRIETPRAGGTTVRARIPLTASSSAVPTPIRRTLRALNS</sequence>
<dbReference type="InterPro" id="IPR050482">
    <property type="entry name" value="Sensor_HK_TwoCompSys"/>
</dbReference>
<feature type="coiled-coil region" evidence="4">
    <location>
        <begin position="46"/>
        <end position="73"/>
    </location>
</feature>
<dbReference type="OrthoDB" id="9782588at2"/>
<evidence type="ECO:0000256" key="2">
    <source>
        <dbReference type="ARBA" id="ARBA00022777"/>
    </source>
</evidence>
<protein>
    <submittedName>
        <fullName evidence="6">Signal transduction histidine kinase</fullName>
    </submittedName>
</protein>
<evidence type="ECO:0000259" key="5">
    <source>
        <dbReference type="SMART" id="SM00387"/>
    </source>
</evidence>
<dbReference type="Pfam" id="PF07730">
    <property type="entry name" value="HisKA_3"/>
    <property type="match status" value="1"/>
</dbReference>
<dbReference type="EMBL" id="FCOL02000021">
    <property type="protein sequence ID" value="SAL68022.1"/>
    <property type="molecule type" value="Genomic_DNA"/>
</dbReference>
<keyword evidence="4" id="KW-0175">Coiled coil</keyword>
<dbReference type="GO" id="GO:0046983">
    <property type="term" value="F:protein dimerization activity"/>
    <property type="evidence" value="ECO:0007669"/>
    <property type="project" value="InterPro"/>
</dbReference>
<dbReference type="PANTHER" id="PTHR24421">
    <property type="entry name" value="NITRATE/NITRITE SENSOR PROTEIN NARX-RELATED"/>
    <property type="match status" value="1"/>
</dbReference>
<evidence type="ECO:0000256" key="3">
    <source>
        <dbReference type="ARBA" id="ARBA00023012"/>
    </source>
</evidence>
<reference evidence="6" key="1">
    <citation type="submission" date="2016-01" db="EMBL/GenBank/DDBJ databases">
        <authorList>
            <person name="Peeters C."/>
        </authorList>
    </citation>
    <scope>NUCLEOTIDE SEQUENCE [LARGE SCALE GENOMIC DNA]</scope>
    <source>
        <strain evidence="6">LMG 22937</strain>
    </source>
</reference>
<evidence type="ECO:0000256" key="1">
    <source>
        <dbReference type="ARBA" id="ARBA00022679"/>
    </source>
</evidence>
<dbReference type="CDD" id="cd16917">
    <property type="entry name" value="HATPase_UhpB-NarQ-NarX-like"/>
    <property type="match status" value="1"/>
</dbReference>
<dbReference type="InterPro" id="IPR011712">
    <property type="entry name" value="Sig_transdc_His_kin_sub3_dim/P"/>
</dbReference>
<dbReference type="PANTHER" id="PTHR24421:SF58">
    <property type="entry name" value="SIGNAL TRANSDUCTION HISTIDINE-PROTEIN KINASE_PHOSPHATASE UHPB"/>
    <property type="match status" value="1"/>
</dbReference>
<feature type="domain" description="Histidine kinase/HSP90-like ATPase" evidence="5">
    <location>
        <begin position="174"/>
        <end position="268"/>
    </location>
</feature>
<organism evidence="6 7">
    <name type="scientific">Caballeronia terrestris</name>
    <dbReference type="NCBI Taxonomy" id="1226301"/>
    <lineage>
        <taxon>Bacteria</taxon>
        <taxon>Pseudomonadati</taxon>
        <taxon>Pseudomonadota</taxon>
        <taxon>Betaproteobacteria</taxon>
        <taxon>Burkholderiales</taxon>
        <taxon>Burkholderiaceae</taxon>
        <taxon>Caballeronia</taxon>
    </lineage>
</organism>
<dbReference type="Gene3D" id="1.20.5.1930">
    <property type="match status" value="1"/>
</dbReference>
<gene>
    <name evidence="6" type="ORF">AWB67_03798</name>
</gene>
<keyword evidence="3" id="KW-0902">Two-component regulatory system</keyword>
<dbReference type="AlphaFoldDB" id="A0A158JGM5"/>
<evidence type="ECO:0000256" key="4">
    <source>
        <dbReference type="SAM" id="Coils"/>
    </source>
</evidence>
<accession>A0A158JGM5</accession>
<dbReference type="Pfam" id="PF02518">
    <property type="entry name" value="HATPase_c"/>
    <property type="match status" value="1"/>
</dbReference>
<proteinExistence type="predicted"/>
<dbReference type="InterPro" id="IPR036890">
    <property type="entry name" value="HATPase_C_sf"/>
</dbReference>
<evidence type="ECO:0000313" key="7">
    <source>
        <dbReference type="Proteomes" id="UP000054925"/>
    </source>
</evidence>
<dbReference type="GO" id="GO:0016020">
    <property type="term" value="C:membrane"/>
    <property type="evidence" value="ECO:0007669"/>
    <property type="project" value="InterPro"/>
</dbReference>
<dbReference type="Gene3D" id="3.30.565.10">
    <property type="entry name" value="Histidine kinase-like ATPase, C-terminal domain"/>
    <property type="match status" value="1"/>
</dbReference>
<dbReference type="SUPFAM" id="SSF55874">
    <property type="entry name" value="ATPase domain of HSP90 chaperone/DNA topoisomerase II/histidine kinase"/>
    <property type="match status" value="1"/>
</dbReference>
<keyword evidence="2 6" id="KW-0418">Kinase</keyword>
<dbReference type="GO" id="GO:0000155">
    <property type="term" value="F:phosphorelay sensor kinase activity"/>
    <property type="evidence" value="ECO:0007669"/>
    <property type="project" value="InterPro"/>
</dbReference>
<name>A0A158JGM5_9BURK</name>
<dbReference type="RefSeq" id="WP_125477622.1">
    <property type="nucleotide sequence ID" value="NZ_FCOL02000021.1"/>
</dbReference>
<comment type="caution">
    <text evidence="6">The sequence shown here is derived from an EMBL/GenBank/DDBJ whole genome shotgun (WGS) entry which is preliminary data.</text>
</comment>